<gene>
    <name evidence="2" type="ORF">H7U36_03470</name>
</gene>
<proteinExistence type="predicted"/>
<name>A0ABS2E6A4_9FIRM</name>
<evidence type="ECO:0000256" key="1">
    <source>
        <dbReference type="SAM" id="Coils"/>
    </source>
</evidence>
<organism evidence="2 3">
    <name type="scientific">Faecalicatena fissicatena</name>
    <dbReference type="NCBI Taxonomy" id="290055"/>
    <lineage>
        <taxon>Bacteria</taxon>
        <taxon>Bacillati</taxon>
        <taxon>Bacillota</taxon>
        <taxon>Clostridia</taxon>
        <taxon>Lachnospirales</taxon>
        <taxon>Lachnospiraceae</taxon>
        <taxon>Faecalicatena</taxon>
    </lineage>
</organism>
<evidence type="ECO:0000313" key="3">
    <source>
        <dbReference type="Proteomes" id="UP000716906"/>
    </source>
</evidence>
<accession>A0ABS2E6A4</accession>
<evidence type="ECO:0000313" key="2">
    <source>
        <dbReference type="EMBL" id="MBM6737167.1"/>
    </source>
</evidence>
<dbReference type="Proteomes" id="UP000716906">
    <property type="component" value="Unassembled WGS sequence"/>
</dbReference>
<keyword evidence="3" id="KW-1185">Reference proteome</keyword>
<protein>
    <submittedName>
        <fullName evidence="2">Uncharacterized protein</fullName>
    </submittedName>
</protein>
<comment type="caution">
    <text evidence="2">The sequence shown here is derived from an EMBL/GenBank/DDBJ whole genome shotgun (WGS) entry which is preliminary data.</text>
</comment>
<keyword evidence="1" id="KW-0175">Coiled coil</keyword>
<feature type="coiled-coil region" evidence="1">
    <location>
        <begin position="407"/>
        <end position="438"/>
    </location>
</feature>
<dbReference type="EMBL" id="JACLYY010000002">
    <property type="protein sequence ID" value="MBM6737167.1"/>
    <property type="molecule type" value="Genomic_DNA"/>
</dbReference>
<sequence length="883" mass="102977">MEEMERLQDIRILSLYKQHYFDQYRFVMECDYSCLGYYDGISITDVDLSKDENGSKLFEKKSNAAISPVWCGTALNTKKLNGQFGKQDIGIFRCIKEGQAEQDKMQQERARKSPYFAVAFIQLSSREDYMEVAEKMQKMFPYNEQCEEYIVAVPYFTYDNADLIMLIYGNRMREIDRALLKIEKLSEVCYLHSVFGISEMFLKECGESKSVLEKWHGKKCYVDDKISHIVMNIATVGNETTVDEVKAQFTELLNTERGKKSGNIEIKYYHSFGHGKLSVDMCGADVGILLMMLWPKGLATHQNLLFGREIYNIETMIRVEELCVREPLGIPKKIKLEKESENEPGQWFARRVTDYKNEMQEVWGNDEGLYSYYCALAQIANTLAQYEGFSLSRDIFLLLFPAFKMFDDKLKQDLKNIKKDKERKNDRYREKMIHMKDAIHEFVNAVNSVVYHTVHTDQVFLMIPGCSGTTFSIPIKLCLVYLNIIHNVINILNDKQYTYSCLLTPELEIRPATSPIDVGFSDDDRLVRFTASQRSLYMPRHFIILLTHEMAHYTGTYVRKRHLRLQCISRTLAHLLAEGVYPERMRNGMGQHSPMEKEIYDILCDNVLEKIQEKSVTYIFQKVSDCGEVKKEHSLVMTRFLKEACYELLEEKGEIYRLIWTMGPELRQKAAEYDIIEFTGRLDDIRGKLDQNRRKLFASRGIIDTCIDELVTVYKEVFSDTAAYKILEFDQQTFSETFSVSEGNQELYHEDKNKTYDVQRDVRKAIIQRLTEDEKGNSTGQDLDDTEDTSYDSNWPDDLKDNLFSYSWTGDYLYEYAARCAEEIGKIMMTAGKQELVDEIRAIYDLFKDSEASCQKIYEKLIEAISSYERKVTELYKSIKDDQ</sequence>
<reference evidence="2 3" key="1">
    <citation type="journal article" date="2021" name="Sci. Rep.">
        <title>The distribution of antibiotic resistance genes in chicken gut microbiota commensals.</title>
        <authorList>
            <person name="Juricova H."/>
            <person name="Matiasovicova J."/>
            <person name="Kubasova T."/>
            <person name="Cejkova D."/>
            <person name="Rychlik I."/>
        </authorList>
    </citation>
    <scope>NUCLEOTIDE SEQUENCE [LARGE SCALE GENOMIC DNA]</scope>
    <source>
        <strain evidence="2 3">An773</strain>
    </source>
</reference>